<dbReference type="PANTHER" id="PTHR14187:SF5">
    <property type="entry name" value="HEAT SHOCK 70 KDA PROTEIN 12A"/>
    <property type="match status" value="1"/>
</dbReference>
<dbReference type="HOGENOM" id="CLU_009958_5_3_1"/>
<accession>K1RFB2</accession>
<dbReference type="InParanoid" id="K1RFB2"/>
<dbReference type="Gene3D" id="3.30.420.40">
    <property type="match status" value="1"/>
</dbReference>
<protein>
    <submittedName>
        <fullName evidence="1">Heat shock 70 kDa protein 12B</fullName>
    </submittedName>
</protein>
<evidence type="ECO:0000313" key="1">
    <source>
        <dbReference type="EMBL" id="EKC42409.1"/>
    </source>
</evidence>
<dbReference type="CDD" id="cd10229">
    <property type="entry name" value="ASKHA_NBD_HSP70_HSPA12"/>
    <property type="match status" value="1"/>
</dbReference>
<reference evidence="1" key="1">
    <citation type="journal article" date="2012" name="Nature">
        <title>The oyster genome reveals stress adaptation and complexity of shell formation.</title>
        <authorList>
            <person name="Zhang G."/>
            <person name="Fang X."/>
            <person name="Guo X."/>
            <person name="Li L."/>
            <person name="Luo R."/>
            <person name="Xu F."/>
            <person name="Yang P."/>
            <person name="Zhang L."/>
            <person name="Wang X."/>
            <person name="Qi H."/>
            <person name="Xiong Z."/>
            <person name="Que H."/>
            <person name="Xie Y."/>
            <person name="Holland P.W."/>
            <person name="Paps J."/>
            <person name="Zhu Y."/>
            <person name="Wu F."/>
            <person name="Chen Y."/>
            <person name="Wang J."/>
            <person name="Peng C."/>
            <person name="Meng J."/>
            <person name="Yang L."/>
            <person name="Liu J."/>
            <person name="Wen B."/>
            <person name="Zhang N."/>
            <person name="Huang Z."/>
            <person name="Zhu Q."/>
            <person name="Feng Y."/>
            <person name="Mount A."/>
            <person name="Hedgecock D."/>
            <person name="Xu Z."/>
            <person name="Liu Y."/>
            <person name="Domazet-Loso T."/>
            <person name="Du Y."/>
            <person name="Sun X."/>
            <person name="Zhang S."/>
            <person name="Liu B."/>
            <person name="Cheng P."/>
            <person name="Jiang X."/>
            <person name="Li J."/>
            <person name="Fan D."/>
            <person name="Wang W."/>
            <person name="Fu W."/>
            <person name="Wang T."/>
            <person name="Wang B."/>
            <person name="Zhang J."/>
            <person name="Peng Z."/>
            <person name="Li Y."/>
            <person name="Li N."/>
            <person name="Wang J."/>
            <person name="Chen M."/>
            <person name="He Y."/>
            <person name="Tan F."/>
            <person name="Song X."/>
            <person name="Zheng Q."/>
            <person name="Huang R."/>
            <person name="Yang H."/>
            <person name="Du X."/>
            <person name="Chen L."/>
            <person name="Yang M."/>
            <person name="Gaffney P.M."/>
            <person name="Wang S."/>
            <person name="Luo L."/>
            <person name="She Z."/>
            <person name="Ming Y."/>
            <person name="Huang W."/>
            <person name="Zhang S."/>
            <person name="Huang B."/>
            <person name="Zhang Y."/>
            <person name="Qu T."/>
            <person name="Ni P."/>
            <person name="Miao G."/>
            <person name="Wang J."/>
            <person name="Wang Q."/>
            <person name="Steinberg C.E."/>
            <person name="Wang H."/>
            <person name="Li N."/>
            <person name="Qian L."/>
            <person name="Zhang G."/>
            <person name="Li Y."/>
            <person name="Yang H."/>
            <person name="Liu X."/>
            <person name="Wang J."/>
            <person name="Yin Y."/>
            <person name="Wang J."/>
        </authorList>
    </citation>
    <scope>NUCLEOTIDE SEQUENCE [LARGE SCALE GENOMIC DNA]</scope>
    <source>
        <strain evidence="1">05x7-T-G4-1.051#20</strain>
    </source>
</reference>
<proteinExistence type="predicted"/>
<organism evidence="1">
    <name type="scientific">Magallana gigas</name>
    <name type="common">Pacific oyster</name>
    <name type="synonym">Crassostrea gigas</name>
    <dbReference type="NCBI Taxonomy" id="29159"/>
    <lineage>
        <taxon>Eukaryota</taxon>
        <taxon>Metazoa</taxon>
        <taxon>Spiralia</taxon>
        <taxon>Lophotrochozoa</taxon>
        <taxon>Mollusca</taxon>
        <taxon>Bivalvia</taxon>
        <taxon>Autobranchia</taxon>
        <taxon>Pteriomorphia</taxon>
        <taxon>Ostreida</taxon>
        <taxon>Ostreoidea</taxon>
        <taxon>Ostreidae</taxon>
        <taxon>Magallana</taxon>
    </lineage>
</organism>
<dbReference type="InterPro" id="IPR043129">
    <property type="entry name" value="ATPase_NBD"/>
</dbReference>
<dbReference type="AlphaFoldDB" id="K1RFB2"/>
<sequence>MTNTWCGGEFLSYKTPSALLLNPDQSFNSFGFDAEREYASLTEYDKDSEKYFFFQRFKMILKSSMEKRVHRKTQCTAENGISIDAMKVFTHCINYMREHLLKRIKYINYLISASITMDNFYFVLTVPATWDDTAKMFMREAAVQAGINNDQLLITLEPDAALVYCHLMHLESPDNETFLLETECGAKCMVLDLGGTSKITIHQLKEDGTSGELVSANGYGWGGTSIDRAFNKFLTSLFGERVMHIFQTDPEYIEDYFEFWHQFEVKKRAFEKKRNNNKDEHKETYQPEKNVFQIRIPLAIREIVAKLNKQGEMAAVINDAIQQLQYTNDLRFENGKLIMKSSFFEEFFKPTVEILINHLIKLYTEIGKDLKVILMVGFFSECSVIQEAVKKEFEGKCRVVVPNQAGLAVVKGAVYFGHQPDLITERVSRYTYGIETWPAFNETKHDKSKRVVMDDVPRCKDVFFKFFSKGDIIKPGDKKSYIFKSFRPNAKALDCGVFISNKKNPKYVDDEGCAKLGTLTIPLDGVDRNVYIKESLIFGDTELYVTACNCINKMVYKFTLDLLSEYINLS</sequence>
<dbReference type="EMBL" id="JH816649">
    <property type="protein sequence ID" value="EKC42409.1"/>
    <property type="molecule type" value="Genomic_DNA"/>
</dbReference>
<gene>
    <name evidence="1" type="ORF">CGI_10015709</name>
</gene>
<name>K1RFB2_MAGGI</name>
<keyword evidence="1" id="KW-0346">Stress response</keyword>
<dbReference type="SUPFAM" id="SSF53067">
    <property type="entry name" value="Actin-like ATPase domain"/>
    <property type="match status" value="2"/>
</dbReference>
<dbReference type="PANTHER" id="PTHR14187">
    <property type="entry name" value="ALPHA KINASE/ELONGATION FACTOR 2 KINASE"/>
    <property type="match status" value="1"/>
</dbReference>